<evidence type="ECO:0000313" key="2">
    <source>
        <dbReference type="EMBL" id="NKY53203.1"/>
    </source>
</evidence>
<dbReference type="EMBL" id="JAAXOP010000016">
    <property type="protein sequence ID" value="NKY53203.1"/>
    <property type="molecule type" value="Genomic_DNA"/>
</dbReference>
<dbReference type="Gene3D" id="3.40.47.10">
    <property type="match status" value="1"/>
</dbReference>
<dbReference type="SUPFAM" id="SSF53901">
    <property type="entry name" value="Thiolase-like"/>
    <property type="match status" value="2"/>
</dbReference>
<comment type="caution">
    <text evidence="2">The sequence shown here is derived from an EMBL/GenBank/DDBJ whole genome shotgun (WGS) entry which is preliminary data.</text>
</comment>
<gene>
    <name evidence="2" type="ORF">HGA08_23675</name>
</gene>
<dbReference type="InterPro" id="IPR016039">
    <property type="entry name" value="Thiolase-like"/>
</dbReference>
<dbReference type="NCBIfam" id="NF006180">
    <property type="entry name" value="PRK08313.1"/>
    <property type="match status" value="1"/>
</dbReference>
<dbReference type="Proteomes" id="UP000565711">
    <property type="component" value="Unassembled WGS sequence"/>
</dbReference>
<dbReference type="PIRSF" id="PIRSF000429">
    <property type="entry name" value="Ac-CoA_Ac_transf"/>
    <property type="match status" value="1"/>
</dbReference>
<dbReference type="CDD" id="cd00829">
    <property type="entry name" value="SCP-x_thiolase"/>
    <property type="match status" value="1"/>
</dbReference>
<sequence length="388" mass="41495">MSTQAAVLGTGQTHHVTKRTDVSMAGMCREAIDRALEDSGLTMDDIDAVVIGKAPDLFEGSMMPELFMADALGATGKPLLRVHTAGSVGGSTGIVATSHVQSGLYRRVLAICWEKQSESNAMWALSTPVPFTAPVGAGAGGYFAPHVRSYIRKSNAPLHIGAMVAVKDRRNGAKNPFAHLHQPDITMESVLASQMLWDPIRFDETCPSSDGACAIVLGDEDAAKQVEASGKKVAWVHATAMRTEPLAYSGRNQVNPQAGRDAAAALWKEAGITDPLEEIDAAEIYVPFSWFEPMWLENLGFAREGEGWKLTDARETEIGGKLPVNPSGGVLSSNPIGASGMIRFAEAAKQVMQRAGDYQVEDARKAFGHAYGGGSQYFSMWVVGSEPR</sequence>
<dbReference type="PANTHER" id="PTHR42870:SF1">
    <property type="entry name" value="NON-SPECIFIC LIPID-TRANSFER PROTEIN-LIKE 2"/>
    <property type="match status" value="1"/>
</dbReference>
<feature type="domain" description="Thiolase C-terminal" evidence="1">
    <location>
        <begin position="249"/>
        <end position="377"/>
    </location>
</feature>
<accession>A0A846Y1S2</accession>
<dbReference type="PANTHER" id="PTHR42870">
    <property type="entry name" value="ACETYL-COA C-ACETYLTRANSFERASE"/>
    <property type="match status" value="1"/>
</dbReference>
<dbReference type="AlphaFoldDB" id="A0A846Y1S2"/>
<dbReference type="InterPro" id="IPR002155">
    <property type="entry name" value="Thiolase"/>
</dbReference>
<dbReference type="GO" id="GO:0016747">
    <property type="term" value="F:acyltransferase activity, transferring groups other than amino-acyl groups"/>
    <property type="evidence" value="ECO:0007669"/>
    <property type="project" value="InterPro"/>
</dbReference>
<name>A0A846Y1S2_9NOCA</name>
<evidence type="ECO:0000313" key="3">
    <source>
        <dbReference type="Proteomes" id="UP000565711"/>
    </source>
</evidence>
<dbReference type="Pfam" id="PF22691">
    <property type="entry name" value="Thiolase_C_1"/>
    <property type="match status" value="1"/>
</dbReference>
<reference evidence="2 3" key="1">
    <citation type="submission" date="2020-04" db="EMBL/GenBank/DDBJ databases">
        <title>MicrobeNet Type strains.</title>
        <authorList>
            <person name="Nicholson A.C."/>
        </authorList>
    </citation>
    <scope>NUCLEOTIDE SEQUENCE [LARGE SCALE GENOMIC DNA]</scope>
    <source>
        <strain evidence="2 3">JCM 12354</strain>
    </source>
</reference>
<protein>
    <submittedName>
        <fullName evidence="2">Thiolase domain-containing protein</fullName>
    </submittedName>
</protein>
<proteinExistence type="predicted"/>
<evidence type="ECO:0000259" key="1">
    <source>
        <dbReference type="Pfam" id="PF22691"/>
    </source>
</evidence>
<keyword evidence="3" id="KW-1185">Reference proteome</keyword>
<dbReference type="InterPro" id="IPR055140">
    <property type="entry name" value="Thiolase_C_2"/>
</dbReference>
<organism evidence="2 3">
    <name type="scientific">Nocardia vermiculata</name>
    <dbReference type="NCBI Taxonomy" id="257274"/>
    <lineage>
        <taxon>Bacteria</taxon>
        <taxon>Bacillati</taxon>
        <taxon>Actinomycetota</taxon>
        <taxon>Actinomycetes</taxon>
        <taxon>Mycobacteriales</taxon>
        <taxon>Nocardiaceae</taxon>
        <taxon>Nocardia</taxon>
    </lineage>
</organism>
<dbReference type="RefSeq" id="WP_067875219.1">
    <property type="nucleotide sequence ID" value="NZ_JAAXOP010000016.1"/>
</dbReference>